<dbReference type="InterPro" id="IPR012337">
    <property type="entry name" value="RNaseH-like_sf"/>
</dbReference>
<dbReference type="InterPro" id="IPR039537">
    <property type="entry name" value="Retrotran_Ty1/copia-like"/>
</dbReference>
<evidence type="ECO:0000259" key="1">
    <source>
        <dbReference type="Pfam" id="PF25597"/>
    </source>
</evidence>
<reference evidence="2 3" key="1">
    <citation type="journal article" date="2014" name="Curr. Biol.">
        <title>The genome of the clonal raider ant Cerapachys biroi.</title>
        <authorList>
            <person name="Oxley P.R."/>
            <person name="Ji L."/>
            <person name="Fetter-Pruneda I."/>
            <person name="McKenzie S.K."/>
            <person name="Li C."/>
            <person name="Hu H."/>
            <person name="Zhang G."/>
            <person name="Kronauer D.J."/>
        </authorList>
    </citation>
    <scope>NUCLEOTIDE SEQUENCE [LARGE SCALE GENOMIC DNA]</scope>
</reference>
<dbReference type="Pfam" id="PF25597">
    <property type="entry name" value="SH3_retrovirus"/>
    <property type="match status" value="1"/>
</dbReference>
<dbReference type="EMBL" id="KK107026">
    <property type="protein sequence ID" value="EZA62197.1"/>
    <property type="molecule type" value="Genomic_DNA"/>
</dbReference>
<dbReference type="Gene3D" id="3.30.420.10">
    <property type="entry name" value="Ribonuclease H-like superfamily/Ribonuclease H"/>
    <property type="match status" value="1"/>
</dbReference>
<evidence type="ECO:0000313" key="2">
    <source>
        <dbReference type="EMBL" id="EZA62197.1"/>
    </source>
</evidence>
<evidence type="ECO:0000313" key="3">
    <source>
        <dbReference type="Proteomes" id="UP000053097"/>
    </source>
</evidence>
<dbReference type="AlphaFoldDB" id="A0A026X1Q4"/>
<dbReference type="PANTHER" id="PTHR42648">
    <property type="entry name" value="TRANSPOSASE, PUTATIVE-RELATED"/>
    <property type="match status" value="1"/>
</dbReference>
<dbReference type="InterPro" id="IPR057670">
    <property type="entry name" value="SH3_retrovirus"/>
</dbReference>
<proteinExistence type="predicted"/>
<organism evidence="2 3">
    <name type="scientific">Ooceraea biroi</name>
    <name type="common">Clonal raider ant</name>
    <name type="synonym">Cerapachys biroi</name>
    <dbReference type="NCBI Taxonomy" id="2015173"/>
    <lineage>
        <taxon>Eukaryota</taxon>
        <taxon>Metazoa</taxon>
        <taxon>Ecdysozoa</taxon>
        <taxon>Arthropoda</taxon>
        <taxon>Hexapoda</taxon>
        <taxon>Insecta</taxon>
        <taxon>Pterygota</taxon>
        <taxon>Neoptera</taxon>
        <taxon>Endopterygota</taxon>
        <taxon>Hymenoptera</taxon>
        <taxon>Apocrita</taxon>
        <taxon>Aculeata</taxon>
        <taxon>Formicoidea</taxon>
        <taxon>Formicidae</taxon>
        <taxon>Dorylinae</taxon>
        <taxon>Ooceraea</taxon>
    </lineage>
</organism>
<protein>
    <submittedName>
        <fullName evidence="2">Copia protein</fullName>
    </submittedName>
</protein>
<keyword evidence="3" id="KW-1185">Reference proteome</keyword>
<dbReference type="Proteomes" id="UP000053097">
    <property type="component" value="Unassembled WGS sequence"/>
</dbReference>
<accession>A0A026X1Q4</accession>
<dbReference type="SUPFAM" id="SSF53098">
    <property type="entry name" value="Ribonuclease H-like"/>
    <property type="match status" value="1"/>
</dbReference>
<dbReference type="STRING" id="2015173.A0A026X1Q4"/>
<dbReference type="GO" id="GO:0003676">
    <property type="term" value="F:nucleic acid binding"/>
    <property type="evidence" value="ECO:0007669"/>
    <property type="project" value="InterPro"/>
</dbReference>
<sequence length="88" mass="10306">MECAHTMLRAKSLPKNLWAKAVSTAVYVLNRTTHSNRSNVKTPFEIWNERKPDLKHIRIFESTAYIHVPKQLRKKLDDKAKKMLLVGY</sequence>
<name>A0A026X1Q4_OOCBI</name>
<dbReference type="InterPro" id="IPR036397">
    <property type="entry name" value="RNaseH_sf"/>
</dbReference>
<dbReference type="OMA" id="HIRIFES"/>
<gene>
    <name evidence="2" type="ORF">X777_02823</name>
</gene>
<feature type="domain" description="Retroviral polymerase SH3-like" evidence="1">
    <location>
        <begin position="62"/>
        <end position="88"/>
    </location>
</feature>
<dbReference type="PANTHER" id="PTHR42648:SF18">
    <property type="entry name" value="RETROTRANSPOSON, UNCLASSIFIED-LIKE PROTEIN"/>
    <property type="match status" value="1"/>
</dbReference>